<organism evidence="2 3">
    <name type="scientific">Cohnella ginsengisoli</name>
    <dbReference type="NCBI Taxonomy" id="425004"/>
    <lineage>
        <taxon>Bacteria</taxon>
        <taxon>Bacillati</taxon>
        <taxon>Bacillota</taxon>
        <taxon>Bacilli</taxon>
        <taxon>Bacillales</taxon>
        <taxon>Paenibacillaceae</taxon>
        <taxon>Cohnella</taxon>
    </lineage>
</organism>
<dbReference type="GO" id="GO:0006355">
    <property type="term" value="P:regulation of DNA-templated transcription"/>
    <property type="evidence" value="ECO:0007669"/>
    <property type="project" value="InterPro"/>
</dbReference>
<sequence>MTEQRSSLPIIASITKPEQLETVMKSCVKRVNLMTGDILQLSGIVRDLHQAGKQVYVHIEMVAGIGRDNSAIQYLADAFAVDGIISTRTNTIAAARKAGMRSIQRVFAIDTAAVETAIKMVAQSQPDEIEIMPGLMPRVIREIKQRIQVPLIVGGLIRTEAEIQEMLESGADHISIGDTKFW</sequence>
<keyword evidence="1" id="KW-0694">RNA-binding</keyword>
<dbReference type="PANTHER" id="PTHR35787">
    <property type="entry name" value="GLYCEROL UPTAKE OPERON ANTITERMINATOR REGULATORY PROTEIN"/>
    <property type="match status" value="1"/>
</dbReference>
<dbReference type="InterPro" id="IPR013785">
    <property type="entry name" value="Aldolase_TIM"/>
</dbReference>
<dbReference type="EMBL" id="JAPDHZ010000003">
    <property type="protein sequence ID" value="MDG0792622.1"/>
    <property type="molecule type" value="Genomic_DNA"/>
</dbReference>
<reference evidence="2 3" key="1">
    <citation type="submission" date="2022-10" db="EMBL/GenBank/DDBJ databases">
        <title>Comparative genomic analysis of Cohnella hashimotonis sp. nov., isolated from the International Space Station.</title>
        <authorList>
            <person name="Simpson A."/>
            <person name="Venkateswaran K."/>
        </authorList>
    </citation>
    <scope>NUCLEOTIDE SEQUENCE [LARGE SCALE GENOMIC DNA]</scope>
    <source>
        <strain evidence="2 3">DSM 18997</strain>
    </source>
</reference>
<dbReference type="Gene3D" id="3.20.20.70">
    <property type="entry name" value="Aldolase class I"/>
    <property type="match status" value="1"/>
</dbReference>
<evidence type="ECO:0000256" key="1">
    <source>
        <dbReference type="PIRNR" id="PIRNR016897"/>
    </source>
</evidence>
<name>A0A9X4QNP1_9BACL</name>
<proteinExistence type="predicted"/>
<dbReference type="GO" id="GO:0006071">
    <property type="term" value="P:glycerol metabolic process"/>
    <property type="evidence" value="ECO:0007669"/>
    <property type="project" value="UniProtKB-UniRule"/>
</dbReference>
<dbReference type="SUPFAM" id="SSF110391">
    <property type="entry name" value="GlpP-like"/>
    <property type="match status" value="1"/>
</dbReference>
<protein>
    <recommendedName>
        <fullName evidence="1">Glycerol uptake operon antiterminator regulatory protein</fullName>
    </recommendedName>
</protein>
<dbReference type="InterPro" id="IPR006699">
    <property type="entry name" value="GlpP"/>
</dbReference>
<keyword evidence="1" id="KW-0805">Transcription regulation</keyword>
<accession>A0A9X4QNP1</accession>
<gene>
    <name evidence="2" type="ORF">OMP38_18360</name>
</gene>
<dbReference type="AlphaFoldDB" id="A0A9X4QNP1"/>
<dbReference type="Pfam" id="PF04309">
    <property type="entry name" value="G3P_antiterm"/>
    <property type="match status" value="1"/>
</dbReference>
<dbReference type="RefSeq" id="WP_277566399.1">
    <property type="nucleotide sequence ID" value="NZ_JAPDHZ010000003.1"/>
</dbReference>
<dbReference type="PANTHER" id="PTHR35787:SF1">
    <property type="entry name" value="GLYCEROL UPTAKE OPERON ANTITERMINATOR REGULATORY PROTEIN"/>
    <property type="match status" value="1"/>
</dbReference>
<keyword evidence="3" id="KW-1185">Reference proteome</keyword>
<dbReference type="Proteomes" id="UP001153387">
    <property type="component" value="Unassembled WGS sequence"/>
</dbReference>
<keyword evidence="1" id="KW-0319">Glycerol metabolism</keyword>
<comment type="caution">
    <text evidence="2">The sequence shown here is derived from an EMBL/GenBank/DDBJ whole genome shotgun (WGS) entry which is preliminary data.</text>
</comment>
<keyword evidence="1" id="KW-0804">Transcription</keyword>
<dbReference type="GO" id="GO:0003723">
    <property type="term" value="F:RNA binding"/>
    <property type="evidence" value="ECO:0007669"/>
    <property type="project" value="UniProtKB-KW"/>
</dbReference>
<evidence type="ECO:0000313" key="3">
    <source>
        <dbReference type="Proteomes" id="UP001153387"/>
    </source>
</evidence>
<comment type="function">
    <text evidence="1">Regulates expression of the glpD operon. In the presence of glycerol 3-phosphate (G3P) causes antitermination of transcription of glpD at the inverted repeat of the leader region to enhance its transcription. Binds and stabilizes glpD leader mRNA.</text>
</comment>
<dbReference type="PIRSF" id="PIRSF016897">
    <property type="entry name" value="GlpP"/>
    <property type="match status" value="1"/>
</dbReference>
<evidence type="ECO:0000313" key="2">
    <source>
        <dbReference type="EMBL" id="MDG0792622.1"/>
    </source>
</evidence>